<evidence type="ECO:0000313" key="3">
    <source>
        <dbReference type="Proteomes" id="UP000094969"/>
    </source>
</evidence>
<accession>A0A1D7UCT0</accession>
<protein>
    <recommendedName>
        <fullName evidence="1">DUF6035 domain-containing protein</fullName>
    </recommendedName>
</protein>
<organism evidence="2 3">
    <name type="scientific">Bosea vaviloviae</name>
    <dbReference type="NCBI Taxonomy" id="1526658"/>
    <lineage>
        <taxon>Bacteria</taxon>
        <taxon>Pseudomonadati</taxon>
        <taxon>Pseudomonadota</taxon>
        <taxon>Alphaproteobacteria</taxon>
        <taxon>Hyphomicrobiales</taxon>
        <taxon>Boseaceae</taxon>
        <taxon>Bosea</taxon>
    </lineage>
</organism>
<geneLocation type="plasmid" evidence="2 3">
    <name>unnamed1</name>
</geneLocation>
<dbReference type="EMBL" id="CP017148">
    <property type="protein sequence ID" value="AOO85180.1"/>
    <property type="molecule type" value="Genomic_DNA"/>
</dbReference>
<dbReference type="AlphaFoldDB" id="A0A1D7UCT0"/>
<evidence type="ECO:0000313" key="2">
    <source>
        <dbReference type="EMBL" id="AOO85180.1"/>
    </source>
</evidence>
<sequence>MREREDKPKRIIEAALFEGNIGPVTARELVAMPSAEWGMLRDRITDYRQGRPVGLLCRCAMCGDPVFIRARKKNNVPLPLFSHFQGGGLHCPWHSGSNADPNELREAQYQGKQESQAHRLLCEQIEAMAKLDERYLASSVNAYRPPTESEYGRFPDVAVTWRDFPECVFEVQLSRTFQTEISARCTHYEREGVALVWVLFGFDPQHDAVPQNFIDVIRRHRGNAFIIDRDSVAAAHDQRTLVLKCYPQNAHGRFDPPRLVRLDELVFPKDSLPYMEDRISKALFERIDAARRPCFAFLKTINGVGYGVERDSEERDALISALRAIAPQLSYWESARENEENAVLRLVACVFSLIAEANGKRRIYGTKQPNVVAMLNTWLHTREDIQRCALIFEYLLQRSPLTHLLAATLGEHIARAKGIMEGNLVLEHEPEWSVLSHLVPEIFHPLIRDELRYLSALPPWAQSIDGVS</sequence>
<keyword evidence="3" id="KW-1185">Reference proteome</keyword>
<feature type="domain" description="DUF6035" evidence="1">
    <location>
        <begin position="113"/>
        <end position="208"/>
    </location>
</feature>
<dbReference type="Pfam" id="PF19500">
    <property type="entry name" value="DUF6035"/>
    <property type="match status" value="1"/>
</dbReference>
<name>A0A1D7UCT0_9HYPH</name>
<keyword evidence="2" id="KW-0614">Plasmid</keyword>
<dbReference type="Proteomes" id="UP000094969">
    <property type="component" value="Plasmid unnamed1"/>
</dbReference>
<reference evidence="2 3" key="1">
    <citation type="journal article" date="2015" name="Antonie Van Leeuwenhoek">
        <title>Bosea vaviloviae sp. nov., a new species of slow-growing rhizobia isolated from nodules of the relict species Vavilovia formosa (Stev.) Fed.</title>
        <authorList>
            <person name="Safronova V.I."/>
            <person name="Kuznetsova I.G."/>
            <person name="Sazanova A.L."/>
            <person name="Kimeklis A.K."/>
            <person name="Belimov A.A."/>
            <person name="Andronov E.E."/>
            <person name="Pinaev A.G."/>
            <person name="Chizhevskaya E.P."/>
            <person name="Pukhaev A.R."/>
            <person name="Popov K.P."/>
            <person name="Willems A."/>
            <person name="Tikhonovich I.A."/>
        </authorList>
    </citation>
    <scope>NUCLEOTIDE SEQUENCE [LARGE SCALE GENOMIC DNA]</scope>
    <source>
        <strain evidence="2 3">Vaf18</strain>
        <plasmid evidence="2">unnamed1</plasmid>
    </source>
</reference>
<proteinExistence type="predicted"/>
<dbReference type="KEGG" id="bvv:BHK69_30760"/>
<dbReference type="InterPro" id="IPR046099">
    <property type="entry name" value="DUF6035"/>
</dbReference>
<evidence type="ECO:0000259" key="1">
    <source>
        <dbReference type="Pfam" id="PF19500"/>
    </source>
</evidence>
<gene>
    <name evidence="2" type="ORF">BHK69_30760</name>
</gene>